<accession>A0ABS5I7E9</accession>
<proteinExistence type="predicted"/>
<evidence type="ECO:0008006" key="3">
    <source>
        <dbReference type="Google" id="ProtNLM"/>
    </source>
</evidence>
<organism evidence="1 2">
    <name type="scientific">Magnetospirillum sulfuroxidans</name>
    <dbReference type="NCBI Taxonomy" id="611300"/>
    <lineage>
        <taxon>Bacteria</taxon>
        <taxon>Pseudomonadati</taxon>
        <taxon>Pseudomonadota</taxon>
        <taxon>Alphaproteobacteria</taxon>
        <taxon>Rhodospirillales</taxon>
        <taxon>Rhodospirillaceae</taxon>
        <taxon>Magnetospirillum</taxon>
    </lineage>
</organism>
<evidence type="ECO:0000313" key="2">
    <source>
        <dbReference type="Proteomes" id="UP000680714"/>
    </source>
</evidence>
<dbReference type="Proteomes" id="UP000680714">
    <property type="component" value="Unassembled WGS sequence"/>
</dbReference>
<sequence length="390" mass="42252">MSDDSFADLQKVFFAAFIQGVGFHLSQPAQMVQPAPPIIGDDDDEADTLLWNYLNTIPEYSLTRNTTLSSGAQFLANYSAVMSSMVSPPNDFKKVIGDYCFDAYSSAVENGYAVASPKGYRDWAFLVGPCSENADAGASAYARMLLNPIFAGQNNVLAYKPVGRKPVDFVPGYATMMKQLKKAPAVTFAANLSVSSQDYKKTWTGGSQSAVFGLWSNSSSDTEISKKFSSSEVTMNASFKNLLPFKGTPGDWYTSSAFGIAYHDPSSKVWAPGGQKTWDNTFSSKGDMQRFTTILLIANQMTLNYSTKAVFSSSEQREISNHKGGGLWPFYNSSSGGYSDTQVDFNTAGNLNVTVVTEKNVPTIVGAVVEPVDQFLGYAKEASKLLVANL</sequence>
<keyword evidence="2" id="KW-1185">Reference proteome</keyword>
<comment type="caution">
    <text evidence="1">The sequence shown here is derived from an EMBL/GenBank/DDBJ whole genome shotgun (WGS) entry which is preliminary data.</text>
</comment>
<dbReference type="EMBL" id="JAGTUF010000001">
    <property type="protein sequence ID" value="MBR9970356.1"/>
    <property type="molecule type" value="Genomic_DNA"/>
</dbReference>
<name>A0ABS5I7E9_9PROT</name>
<reference evidence="1 2" key="1">
    <citation type="submission" date="2021-04" db="EMBL/GenBank/DDBJ databases">
        <title>Magnetospirillum sulfuroxidans sp. nov., a facultative chemolithoautotrophic sulfur-oxidizing alphaproteobacterium isolated from freshwater sediment and proposals for Paramagetospirillum gen. nov., and Magnetospirillaceae fam. nov.</title>
        <authorList>
            <person name="Koziaeva V."/>
            <person name="Geelhoed J.S."/>
            <person name="Sorokin D.Y."/>
            <person name="Grouzdev D.S."/>
        </authorList>
    </citation>
    <scope>NUCLEOTIDE SEQUENCE [LARGE SCALE GENOMIC DNA]</scope>
    <source>
        <strain evidence="1 2">J10</strain>
    </source>
</reference>
<protein>
    <recommendedName>
        <fullName evidence="3">Beta-lactamase-related domain-containing protein</fullName>
    </recommendedName>
</protein>
<dbReference type="RefSeq" id="WP_211545857.1">
    <property type="nucleotide sequence ID" value="NZ_JAGTUF010000001.1"/>
</dbReference>
<evidence type="ECO:0000313" key="1">
    <source>
        <dbReference type="EMBL" id="MBR9970356.1"/>
    </source>
</evidence>
<gene>
    <name evidence="1" type="ORF">KEC16_01345</name>
</gene>